<dbReference type="AlphaFoldDB" id="A0A6I3I4L9"/>
<dbReference type="Proteomes" id="UP000431092">
    <property type="component" value="Unassembled WGS sequence"/>
</dbReference>
<evidence type="ECO:0000256" key="2">
    <source>
        <dbReference type="PROSITE-ProRule" id="PRU00335"/>
    </source>
</evidence>
<organism evidence="4 5">
    <name type="scientific">Arsenicicoccus cauae</name>
    <dbReference type="NCBI Taxonomy" id="2663847"/>
    <lineage>
        <taxon>Bacteria</taxon>
        <taxon>Bacillati</taxon>
        <taxon>Actinomycetota</taxon>
        <taxon>Actinomycetes</taxon>
        <taxon>Micrococcales</taxon>
        <taxon>Intrasporangiaceae</taxon>
        <taxon>Arsenicicoccus</taxon>
    </lineage>
</organism>
<dbReference type="InterPro" id="IPR001647">
    <property type="entry name" value="HTH_TetR"/>
</dbReference>
<dbReference type="RefSeq" id="WP_154592478.1">
    <property type="nucleotide sequence ID" value="NZ_CP171001.1"/>
</dbReference>
<dbReference type="PROSITE" id="PS50977">
    <property type="entry name" value="HTH_TETR_2"/>
    <property type="match status" value="1"/>
</dbReference>
<gene>
    <name evidence="4" type="ORF">GGG17_03970</name>
</gene>
<name>A0A6I3I4L9_9MICO</name>
<dbReference type="EMBL" id="WLVL01000017">
    <property type="protein sequence ID" value="MTB71144.1"/>
    <property type="molecule type" value="Genomic_DNA"/>
</dbReference>
<dbReference type="SUPFAM" id="SSF46689">
    <property type="entry name" value="Homeodomain-like"/>
    <property type="match status" value="1"/>
</dbReference>
<dbReference type="InterPro" id="IPR009057">
    <property type="entry name" value="Homeodomain-like_sf"/>
</dbReference>
<dbReference type="Gene3D" id="1.10.357.10">
    <property type="entry name" value="Tetracycline Repressor, domain 2"/>
    <property type="match status" value="1"/>
</dbReference>
<evidence type="ECO:0000313" key="5">
    <source>
        <dbReference type="Proteomes" id="UP000431092"/>
    </source>
</evidence>
<evidence type="ECO:0000256" key="1">
    <source>
        <dbReference type="ARBA" id="ARBA00023125"/>
    </source>
</evidence>
<protein>
    <submittedName>
        <fullName evidence="4">TetR family transcriptional regulator</fullName>
    </submittedName>
</protein>
<comment type="caution">
    <text evidence="4">The sequence shown here is derived from an EMBL/GenBank/DDBJ whole genome shotgun (WGS) entry which is preliminary data.</text>
</comment>
<accession>A0A6I3I4L9</accession>
<dbReference type="GO" id="GO:0003677">
    <property type="term" value="F:DNA binding"/>
    <property type="evidence" value="ECO:0007669"/>
    <property type="project" value="UniProtKB-UniRule"/>
</dbReference>
<keyword evidence="5" id="KW-1185">Reference proteome</keyword>
<keyword evidence="1 2" id="KW-0238">DNA-binding</keyword>
<reference evidence="4 5" key="1">
    <citation type="submission" date="2019-11" db="EMBL/GenBank/DDBJ databases">
        <title>Whole genome sequencing identifies a novel species of the genus Arsenicicoccus isolated from human blood.</title>
        <authorList>
            <person name="Jeong J.H."/>
            <person name="Kweon O.J."/>
            <person name="Kim H.R."/>
            <person name="Kim T.-H."/>
            <person name="Ha S.-M."/>
            <person name="Lee M.-K."/>
        </authorList>
    </citation>
    <scope>NUCLEOTIDE SEQUENCE [LARGE SCALE GENOMIC DNA]</scope>
    <source>
        <strain evidence="4 5">MKL-02</strain>
    </source>
</reference>
<evidence type="ECO:0000259" key="3">
    <source>
        <dbReference type="PROSITE" id="PS50977"/>
    </source>
</evidence>
<proteinExistence type="predicted"/>
<feature type="domain" description="HTH tetR-type" evidence="3">
    <location>
        <begin position="2"/>
        <end position="62"/>
    </location>
</feature>
<feature type="DNA-binding region" description="H-T-H motif" evidence="2">
    <location>
        <begin position="25"/>
        <end position="44"/>
    </location>
</feature>
<sequence length="178" mass="19014">MPDRRTAVLEAAIQLLAEGGAKGLSHRAIDRALRIPLGSTANYFPTRQSLVEAILLQIEARDLQAYHQMDPGSGLHDVDDVVATLVSFVRVAALEGGGVHTRARLALASGGGRDLSEHRRRQVAGLAELVASVGTPDPYRVALTVSALMDGTVLHLMTGQLELDEEATRLALRTLLGH</sequence>
<evidence type="ECO:0000313" key="4">
    <source>
        <dbReference type="EMBL" id="MTB71144.1"/>
    </source>
</evidence>